<dbReference type="AlphaFoldDB" id="A0A371HFQ9"/>
<comment type="caution">
    <text evidence="1">The sequence shown here is derived from an EMBL/GenBank/DDBJ whole genome shotgun (WGS) entry which is preliminary data.</text>
</comment>
<evidence type="ECO:0000313" key="1">
    <source>
        <dbReference type="EMBL" id="RDY01637.1"/>
    </source>
</evidence>
<reference evidence="1" key="1">
    <citation type="submission" date="2018-05" db="EMBL/GenBank/DDBJ databases">
        <title>Draft genome of Mucuna pruriens seed.</title>
        <authorList>
            <person name="Nnadi N.E."/>
            <person name="Vos R."/>
            <person name="Hasami M.H."/>
            <person name="Devisetty U.K."/>
            <person name="Aguiy J.C."/>
        </authorList>
    </citation>
    <scope>NUCLEOTIDE SEQUENCE [LARGE SCALE GENOMIC DNA]</scope>
    <source>
        <strain evidence="1">JCA_2017</strain>
    </source>
</reference>
<gene>
    <name evidence="1" type="ORF">CR513_15008</name>
</gene>
<evidence type="ECO:0008006" key="3">
    <source>
        <dbReference type="Google" id="ProtNLM"/>
    </source>
</evidence>
<accession>A0A371HFQ9</accession>
<feature type="non-terminal residue" evidence="1">
    <location>
        <position position="1"/>
    </location>
</feature>
<name>A0A371HFQ9_MUCPR</name>
<keyword evidence="2" id="KW-1185">Reference proteome</keyword>
<dbReference type="Proteomes" id="UP000257109">
    <property type="component" value="Unassembled WGS sequence"/>
</dbReference>
<organism evidence="1 2">
    <name type="scientific">Mucuna pruriens</name>
    <name type="common">Velvet bean</name>
    <name type="synonym">Dolichos pruriens</name>
    <dbReference type="NCBI Taxonomy" id="157652"/>
    <lineage>
        <taxon>Eukaryota</taxon>
        <taxon>Viridiplantae</taxon>
        <taxon>Streptophyta</taxon>
        <taxon>Embryophyta</taxon>
        <taxon>Tracheophyta</taxon>
        <taxon>Spermatophyta</taxon>
        <taxon>Magnoliopsida</taxon>
        <taxon>eudicotyledons</taxon>
        <taxon>Gunneridae</taxon>
        <taxon>Pentapetalae</taxon>
        <taxon>rosids</taxon>
        <taxon>fabids</taxon>
        <taxon>Fabales</taxon>
        <taxon>Fabaceae</taxon>
        <taxon>Papilionoideae</taxon>
        <taxon>50 kb inversion clade</taxon>
        <taxon>NPAAA clade</taxon>
        <taxon>indigoferoid/millettioid clade</taxon>
        <taxon>Phaseoleae</taxon>
        <taxon>Mucuna</taxon>
    </lineage>
</organism>
<dbReference type="OrthoDB" id="1434223at2759"/>
<sequence>MEFLELKKGNSIVVDYATKFEEILRLFPHYQDECLKFINGLYSNIMQIINYQEIYQFPTLVNRCRIYDEYTKARTVQFKSKGLAKGKKNVKLAIKVIVKEVKGLPDLGIIVEDLLLTLQIGSKASLLGTIAFPRRSSSMLEEVPRAIVPRLPRDFALSNVKASKFNNLNTSCYPYKQFPSA</sequence>
<evidence type="ECO:0000313" key="2">
    <source>
        <dbReference type="Proteomes" id="UP000257109"/>
    </source>
</evidence>
<protein>
    <recommendedName>
        <fullName evidence="3">Retrotransposon gag domain-containing protein</fullName>
    </recommendedName>
</protein>
<proteinExistence type="predicted"/>
<dbReference type="EMBL" id="QJKJ01002717">
    <property type="protein sequence ID" value="RDY01637.1"/>
    <property type="molecule type" value="Genomic_DNA"/>
</dbReference>